<dbReference type="AlphaFoldDB" id="A0A383DRP2"/>
<keyword evidence="1" id="KW-0472">Membrane</keyword>
<keyword evidence="1" id="KW-1133">Transmembrane helix</keyword>
<feature type="transmembrane region" description="Helical" evidence="1">
    <location>
        <begin position="12"/>
        <end position="28"/>
    </location>
</feature>
<organism evidence="2">
    <name type="scientific">marine metagenome</name>
    <dbReference type="NCBI Taxonomy" id="408172"/>
    <lineage>
        <taxon>unclassified sequences</taxon>
        <taxon>metagenomes</taxon>
        <taxon>ecological metagenomes</taxon>
    </lineage>
</organism>
<sequence>MNGLNAITNPLQRFYLGIVLGNGCFLFWR</sequence>
<evidence type="ECO:0000313" key="2">
    <source>
        <dbReference type="EMBL" id="SVE47186.1"/>
    </source>
</evidence>
<reference evidence="2" key="1">
    <citation type="submission" date="2018-05" db="EMBL/GenBank/DDBJ databases">
        <authorList>
            <person name="Lanie J.A."/>
            <person name="Ng W.-L."/>
            <person name="Kazmierczak K.M."/>
            <person name="Andrzejewski T.M."/>
            <person name="Davidsen T.M."/>
            <person name="Wayne K.J."/>
            <person name="Tettelin H."/>
            <person name="Glass J.I."/>
            <person name="Rusch D."/>
            <person name="Podicherti R."/>
            <person name="Tsui H.-C.T."/>
            <person name="Winkler M.E."/>
        </authorList>
    </citation>
    <scope>NUCLEOTIDE SEQUENCE</scope>
</reference>
<accession>A0A383DRP2</accession>
<name>A0A383DRP2_9ZZZZ</name>
<feature type="non-terminal residue" evidence="2">
    <location>
        <position position="29"/>
    </location>
</feature>
<protein>
    <submittedName>
        <fullName evidence="2">Uncharacterized protein</fullName>
    </submittedName>
</protein>
<gene>
    <name evidence="2" type="ORF">METZ01_LOCUS500040</name>
</gene>
<dbReference type="EMBL" id="UINC01219634">
    <property type="protein sequence ID" value="SVE47186.1"/>
    <property type="molecule type" value="Genomic_DNA"/>
</dbReference>
<proteinExistence type="predicted"/>
<keyword evidence="1" id="KW-0812">Transmembrane</keyword>
<evidence type="ECO:0000256" key="1">
    <source>
        <dbReference type="SAM" id="Phobius"/>
    </source>
</evidence>